<sequence length="127" mass="14028">MRTPRFFDRRSTLALFTVALLGVSGSLAMPADPPDSMGSQLSAMAGTGLMLAGCQERMRMLNSMLREAGFNPMRTHLGADGTMTARWYHPERHTTVLAFAGWQATNNFFSATEVPGLMRWNEFIANP</sequence>
<gene>
    <name evidence="1" type="ORF">ACFO0P_15150</name>
</gene>
<evidence type="ECO:0000313" key="2">
    <source>
        <dbReference type="Proteomes" id="UP001595939"/>
    </source>
</evidence>
<proteinExistence type="predicted"/>
<keyword evidence="2" id="KW-1185">Reference proteome</keyword>
<accession>A0ABV8Y9T5</accession>
<comment type="caution">
    <text evidence="1">The sequence shown here is derived from an EMBL/GenBank/DDBJ whole genome shotgun (WGS) entry which is preliminary data.</text>
</comment>
<dbReference type="EMBL" id="JBHSEG010000008">
    <property type="protein sequence ID" value="MFC4455116.1"/>
    <property type="molecule type" value="Genomic_DNA"/>
</dbReference>
<dbReference type="RefSeq" id="WP_380129834.1">
    <property type="nucleotide sequence ID" value="NZ_JBHSEG010000008.1"/>
</dbReference>
<organism evidence="1 2">
    <name type="scientific">Deinococcus sonorensis</name>
    <dbReference type="NCBI Taxonomy" id="309891"/>
    <lineage>
        <taxon>Bacteria</taxon>
        <taxon>Thermotogati</taxon>
        <taxon>Deinococcota</taxon>
        <taxon>Deinococci</taxon>
        <taxon>Deinococcales</taxon>
        <taxon>Deinococcaceae</taxon>
        <taxon>Deinococcus</taxon>
    </lineage>
</organism>
<protein>
    <submittedName>
        <fullName evidence="1">Uncharacterized protein</fullName>
    </submittedName>
</protein>
<evidence type="ECO:0000313" key="1">
    <source>
        <dbReference type="EMBL" id="MFC4455116.1"/>
    </source>
</evidence>
<dbReference type="Proteomes" id="UP001595939">
    <property type="component" value="Unassembled WGS sequence"/>
</dbReference>
<reference evidence="2" key="1">
    <citation type="journal article" date="2019" name="Int. J. Syst. Evol. Microbiol.">
        <title>The Global Catalogue of Microorganisms (GCM) 10K type strain sequencing project: providing services to taxonomists for standard genome sequencing and annotation.</title>
        <authorList>
            <consortium name="The Broad Institute Genomics Platform"/>
            <consortium name="The Broad Institute Genome Sequencing Center for Infectious Disease"/>
            <person name="Wu L."/>
            <person name="Ma J."/>
        </authorList>
    </citation>
    <scope>NUCLEOTIDE SEQUENCE [LARGE SCALE GENOMIC DNA]</scope>
    <source>
        <strain evidence="2">CCUG 39970</strain>
    </source>
</reference>
<name>A0ABV8Y9T5_9DEIO</name>